<protein>
    <recommendedName>
        <fullName evidence="1">Restriction endonuclease type I HsdR N-terminal domain-containing protein</fullName>
    </recommendedName>
</protein>
<sequence>MEEKLSNFIENLKSNKRIQYFDEAATKQAIILQLLSILNWNTFNVDEVSPEYSVKGKRVDFSLRVQKDNKVFIEVKRIGEELSNHQEQLLKYSFQEGIELAVLTNGITWWFYLPLQKGSWEQRRFYTIDIIQQETEEIISKFIAFLSKGNILNGLAIQNAKEVYKSYKKQTILKETLLEAWNKIISETNELIIRLISETTEKLCGYKPNNEMIVDFITKNKNQFLISIPITIRKV</sequence>
<comment type="caution">
    <text evidence="2">The sequence shown here is derived from an EMBL/GenBank/DDBJ whole genome shotgun (WGS) entry which is preliminary data.</text>
</comment>
<feature type="non-terminal residue" evidence="2">
    <location>
        <position position="235"/>
    </location>
</feature>
<gene>
    <name evidence="2" type="ORF">S03H2_16884</name>
</gene>
<dbReference type="GO" id="GO:0005524">
    <property type="term" value="F:ATP binding"/>
    <property type="evidence" value="ECO:0007669"/>
    <property type="project" value="UniProtKB-KW"/>
</dbReference>
<accession>X1GGE8</accession>
<evidence type="ECO:0000313" key="2">
    <source>
        <dbReference type="EMBL" id="GAH43900.1"/>
    </source>
</evidence>
<evidence type="ECO:0000259" key="1">
    <source>
        <dbReference type="Pfam" id="PF04313"/>
    </source>
</evidence>
<dbReference type="InterPro" id="IPR007409">
    <property type="entry name" value="Restrct_endonuc_type1_HsdR_N"/>
</dbReference>
<name>X1GGE8_9ZZZZ</name>
<dbReference type="GO" id="GO:0009307">
    <property type="term" value="P:DNA restriction-modification system"/>
    <property type="evidence" value="ECO:0007669"/>
    <property type="project" value="UniProtKB-KW"/>
</dbReference>
<dbReference type="GO" id="GO:0003677">
    <property type="term" value="F:DNA binding"/>
    <property type="evidence" value="ECO:0007669"/>
    <property type="project" value="UniProtKB-KW"/>
</dbReference>
<dbReference type="GO" id="GO:0009035">
    <property type="term" value="F:type I site-specific deoxyribonuclease activity"/>
    <property type="evidence" value="ECO:0007669"/>
    <property type="project" value="UniProtKB-EC"/>
</dbReference>
<organism evidence="2">
    <name type="scientific">marine sediment metagenome</name>
    <dbReference type="NCBI Taxonomy" id="412755"/>
    <lineage>
        <taxon>unclassified sequences</taxon>
        <taxon>metagenomes</taxon>
        <taxon>ecological metagenomes</taxon>
    </lineage>
</organism>
<dbReference type="AlphaFoldDB" id="X1GGE8"/>
<dbReference type="Pfam" id="PF04313">
    <property type="entry name" value="HSDR_N"/>
    <property type="match status" value="1"/>
</dbReference>
<reference evidence="2" key="1">
    <citation type="journal article" date="2014" name="Front. Microbiol.">
        <title>High frequency of phylogenetically diverse reductive dehalogenase-homologous genes in deep subseafloor sedimentary metagenomes.</title>
        <authorList>
            <person name="Kawai M."/>
            <person name="Futagami T."/>
            <person name="Toyoda A."/>
            <person name="Takaki Y."/>
            <person name="Nishi S."/>
            <person name="Hori S."/>
            <person name="Arai W."/>
            <person name="Tsubouchi T."/>
            <person name="Morono Y."/>
            <person name="Uchiyama I."/>
            <person name="Ito T."/>
            <person name="Fujiyama A."/>
            <person name="Inagaki F."/>
            <person name="Takami H."/>
        </authorList>
    </citation>
    <scope>NUCLEOTIDE SEQUENCE</scope>
    <source>
        <strain evidence="2">Expedition CK06-06</strain>
    </source>
</reference>
<proteinExistence type="predicted"/>
<feature type="domain" description="Restriction endonuclease type I HsdR N-terminal" evidence="1">
    <location>
        <begin position="48"/>
        <end position="113"/>
    </location>
</feature>
<dbReference type="EMBL" id="BARU01008664">
    <property type="protein sequence ID" value="GAH43900.1"/>
    <property type="molecule type" value="Genomic_DNA"/>
</dbReference>